<evidence type="ECO:0000313" key="2">
    <source>
        <dbReference type="Proteomes" id="UP000554482"/>
    </source>
</evidence>
<reference evidence="1 2" key="1">
    <citation type="submission" date="2020-06" db="EMBL/GenBank/DDBJ databases">
        <title>Transcriptomic and genomic resources for Thalictrum thalictroides and T. hernandezii: Facilitating candidate gene discovery in an emerging model plant lineage.</title>
        <authorList>
            <person name="Arias T."/>
            <person name="Riano-Pachon D.M."/>
            <person name="Di Stilio V.S."/>
        </authorList>
    </citation>
    <scope>NUCLEOTIDE SEQUENCE [LARGE SCALE GENOMIC DNA]</scope>
    <source>
        <strain evidence="2">cv. WT478/WT964</strain>
        <tissue evidence="1">Leaves</tissue>
    </source>
</reference>
<dbReference type="AlphaFoldDB" id="A0A7J6UVX5"/>
<accession>A0A7J6UVX5</accession>
<comment type="caution">
    <text evidence="1">The sequence shown here is derived from an EMBL/GenBank/DDBJ whole genome shotgun (WGS) entry which is preliminary data.</text>
</comment>
<proteinExistence type="predicted"/>
<dbReference type="Proteomes" id="UP000554482">
    <property type="component" value="Unassembled WGS sequence"/>
</dbReference>
<keyword evidence="2" id="KW-1185">Reference proteome</keyword>
<evidence type="ECO:0000313" key="1">
    <source>
        <dbReference type="EMBL" id="KAF5176747.1"/>
    </source>
</evidence>
<protein>
    <recommendedName>
        <fullName evidence="3">FAR1 domain-containing protein</fullName>
    </recommendedName>
</protein>
<dbReference type="EMBL" id="JABWDY010042297">
    <property type="protein sequence ID" value="KAF5176747.1"/>
    <property type="molecule type" value="Genomic_DNA"/>
</dbReference>
<name>A0A7J6UVX5_THATH</name>
<evidence type="ECO:0008006" key="3">
    <source>
        <dbReference type="Google" id="ProtNLM"/>
    </source>
</evidence>
<gene>
    <name evidence="1" type="ORF">FRX31_033666</name>
</gene>
<organism evidence="1 2">
    <name type="scientific">Thalictrum thalictroides</name>
    <name type="common">Rue-anemone</name>
    <name type="synonym">Anemone thalictroides</name>
    <dbReference type="NCBI Taxonomy" id="46969"/>
    <lineage>
        <taxon>Eukaryota</taxon>
        <taxon>Viridiplantae</taxon>
        <taxon>Streptophyta</taxon>
        <taxon>Embryophyta</taxon>
        <taxon>Tracheophyta</taxon>
        <taxon>Spermatophyta</taxon>
        <taxon>Magnoliopsida</taxon>
        <taxon>Ranunculales</taxon>
        <taxon>Ranunculaceae</taxon>
        <taxon>Thalictroideae</taxon>
        <taxon>Thalictrum</taxon>
    </lineage>
</organism>
<sequence length="92" mass="11025">MENDTLNCDDFNENHIEDDNKVDEDIENEALLEEETMDLKTGLDFGIYEELYEYYGRYGNEKGFPVMKRSSKKRRRWNNLMGDICMCKIRII</sequence>